<sequence>MTQHFQNFSVQGSYDFGNASEHPVSISNPIYHNDVNRPNRPVNNPFETPDYPVTPPLTPMKKLPAQGCSVPLTDAGSPCTSGSDSHLHSDNGLSFSSTGNSSASPSWKSSSV</sequence>
<comment type="caution">
    <text evidence="2">The sequence shown here is derived from an EMBL/GenBank/DDBJ whole genome shotgun (WGS) entry which is preliminary data.</text>
</comment>
<feature type="compositionally biased region" description="Low complexity" evidence="1">
    <location>
        <begin position="101"/>
        <end position="112"/>
    </location>
</feature>
<feature type="region of interest" description="Disordered" evidence="1">
    <location>
        <begin position="1"/>
        <end position="112"/>
    </location>
</feature>
<evidence type="ECO:0000313" key="3">
    <source>
        <dbReference type="Proteomes" id="UP001634007"/>
    </source>
</evidence>
<name>A0ABD3L5D4_EUCGL</name>
<protein>
    <submittedName>
        <fullName evidence="2">Uncharacterized protein</fullName>
    </submittedName>
</protein>
<feature type="compositionally biased region" description="Low complexity" evidence="1">
    <location>
        <begin position="36"/>
        <end position="45"/>
    </location>
</feature>
<dbReference type="AlphaFoldDB" id="A0ABD3L5D4"/>
<evidence type="ECO:0000256" key="1">
    <source>
        <dbReference type="SAM" id="MobiDB-lite"/>
    </source>
</evidence>
<reference evidence="2 3" key="1">
    <citation type="submission" date="2024-11" db="EMBL/GenBank/DDBJ databases">
        <title>Chromosome-level genome assembly of Eucalyptus globulus Labill. provides insights into its genome evolution.</title>
        <authorList>
            <person name="Li X."/>
        </authorList>
    </citation>
    <scope>NUCLEOTIDE SEQUENCE [LARGE SCALE GENOMIC DNA]</scope>
    <source>
        <strain evidence="2">CL2024</strain>
        <tissue evidence="2">Fresh tender leaves</tissue>
    </source>
</reference>
<accession>A0ABD3L5D4</accession>
<keyword evidence="3" id="KW-1185">Reference proteome</keyword>
<feature type="compositionally biased region" description="Polar residues" evidence="1">
    <location>
        <begin position="1"/>
        <end position="12"/>
    </location>
</feature>
<evidence type="ECO:0000313" key="2">
    <source>
        <dbReference type="EMBL" id="KAL3745001.1"/>
    </source>
</evidence>
<feature type="compositionally biased region" description="Polar residues" evidence="1">
    <location>
        <begin position="91"/>
        <end position="100"/>
    </location>
</feature>
<proteinExistence type="predicted"/>
<dbReference type="Proteomes" id="UP001634007">
    <property type="component" value="Unassembled WGS sequence"/>
</dbReference>
<organism evidence="2 3">
    <name type="scientific">Eucalyptus globulus</name>
    <name type="common">Tasmanian blue gum</name>
    <dbReference type="NCBI Taxonomy" id="34317"/>
    <lineage>
        <taxon>Eukaryota</taxon>
        <taxon>Viridiplantae</taxon>
        <taxon>Streptophyta</taxon>
        <taxon>Embryophyta</taxon>
        <taxon>Tracheophyta</taxon>
        <taxon>Spermatophyta</taxon>
        <taxon>Magnoliopsida</taxon>
        <taxon>eudicotyledons</taxon>
        <taxon>Gunneridae</taxon>
        <taxon>Pentapetalae</taxon>
        <taxon>rosids</taxon>
        <taxon>malvids</taxon>
        <taxon>Myrtales</taxon>
        <taxon>Myrtaceae</taxon>
        <taxon>Myrtoideae</taxon>
        <taxon>Eucalypteae</taxon>
        <taxon>Eucalyptus</taxon>
    </lineage>
</organism>
<gene>
    <name evidence="2" type="ORF">ACJRO7_014155</name>
</gene>
<dbReference type="EMBL" id="JBJKBG010000003">
    <property type="protein sequence ID" value="KAL3745001.1"/>
    <property type="molecule type" value="Genomic_DNA"/>
</dbReference>